<evidence type="ECO:0000313" key="2">
    <source>
        <dbReference type="Proteomes" id="UP000233556"/>
    </source>
</evidence>
<dbReference type="EMBL" id="KZ505649">
    <property type="protein sequence ID" value="PKU48629.1"/>
    <property type="molecule type" value="Genomic_DNA"/>
</dbReference>
<proteinExistence type="predicted"/>
<name>A0A2I0URF8_LIMLA</name>
<dbReference type="OrthoDB" id="416454at2759"/>
<evidence type="ECO:0000313" key="1">
    <source>
        <dbReference type="EMBL" id="PKU48629.1"/>
    </source>
</evidence>
<protein>
    <recommendedName>
        <fullName evidence="3">Reverse transcriptase domain-containing protein</fullName>
    </recommendedName>
</protein>
<sequence length="154" mass="17440">MPAGSKTDPPLAKAEPISVGGSASGITYLRREAEGRNDMRATTLQTTRLSDYNQQDFCVVNKPLTPQKGHGNWGKFLEDWRKVNVIPAFKRDDLWNCRPVNFTSVPGKVMEQILLEIISKHLKDKMVIGSSQHQFMKEKRCLTSLIVFYNEEDG</sequence>
<gene>
    <name evidence="1" type="ORF">llap_1081</name>
</gene>
<reference evidence="2" key="1">
    <citation type="submission" date="2017-11" db="EMBL/GenBank/DDBJ databases">
        <authorList>
            <person name="Lima N.C."/>
            <person name="Parody-Merino A.M."/>
            <person name="Battley P.F."/>
            <person name="Fidler A.E."/>
            <person name="Prosdocimi F."/>
        </authorList>
    </citation>
    <scope>NUCLEOTIDE SEQUENCE [LARGE SCALE GENOMIC DNA]</scope>
</reference>
<reference evidence="2" key="2">
    <citation type="submission" date="2017-12" db="EMBL/GenBank/DDBJ databases">
        <title>Genome sequence of the Bar-tailed Godwit (Limosa lapponica baueri).</title>
        <authorList>
            <person name="Lima N.C.B."/>
            <person name="Parody-Merino A.M."/>
            <person name="Battley P.F."/>
            <person name="Fidler A.E."/>
            <person name="Prosdocimi F."/>
        </authorList>
    </citation>
    <scope>NUCLEOTIDE SEQUENCE [LARGE SCALE GENOMIC DNA]</scope>
</reference>
<dbReference type="Proteomes" id="UP000233556">
    <property type="component" value="Unassembled WGS sequence"/>
</dbReference>
<organism evidence="1 2">
    <name type="scientific">Limosa lapponica baueri</name>
    <dbReference type="NCBI Taxonomy" id="1758121"/>
    <lineage>
        <taxon>Eukaryota</taxon>
        <taxon>Metazoa</taxon>
        <taxon>Chordata</taxon>
        <taxon>Craniata</taxon>
        <taxon>Vertebrata</taxon>
        <taxon>Euteleostomi</taxon>
        <taxon>Archelosauria</taxon>
        <taxon>Archosauria</taxon>
        <taxon>Dinosauria</taxon>
        <taxon>Saurischia</taxon>
        <taxon>Theropoda</taxon>
        <taxon>Coelurosauria</taxon>
        <taxon>Aves</taxon>
        <taxon>Neognathae</taxon>
        <taxon>Neoaves</taxon>
        <taxon>Charadriiformes</taxon>
        <taxon>Scolopacidae</taxon>
        <taxon>Limosa</taxon>
    </lineage>
</organism>
<dbReference type="AlphaFoldDB" id="A0A2I0URF8"/>
<evidence type="ECO:0008006" key="3">
    <source>
        <dbReference type="Google" id="ProtNLM"/>
    </source>
</evidence>
<accession>A0A2I0URF8</accession>
<keyword evidence="2" id="KW-1185">Reference proteome</keyword>